<keyword evidence="3" id="KW-0694">RNA-binding</keyword>
<dbReference type="SUPFAM" id="SSF53137">
    <property type="entry name" value="Translational machinery components"/>
    <property type="match status" value="1"/>
</dbReference>
<dbReference type="AlphaFoldDB" id="A0A0H4SM28"/>
<dbReference type="GO" id="GO:1990904">
    <property type="term" value="C:ribonucleoprotein complex"/>
    <property type="evidence" value="ECO:0007669"/>
    <property type="project" value="UniProtKB-KW"/>
</dbReference>
<evidence type="ECO:0000256" key="4">
    <source>
        <dbReference type="ARBA" id="ARBA00022980"/>
    </source>
</evidence>
<gene>
    <name evidence="7" type="primary">rpl18</name>
    <name evidence="7" type="ORF">TampPt_p121</name>
</gene>
<dbReference type="EMBL" id="KP899713">
    <property type="protein sequence ID" value="AKP94691.1"/>
    <property type="molecule type" value="Genomic_DNA"/>
</dbReference>
<dbReference type="GO" id="GO:0008097">
    <property type="term" value="F:5S rRNA binding"/>
    <property type="evidence" value="ECO:0007669"/>
    <property type="project" value="TreeGrafter"/>
</dbReference>
<accession>A0A0H4SM28</accession>
<dbReference type="Pfam" id="PF00861">
    <property type="entry name" value="Ribosomal_L18p"/>
    <property type="match status" value="1"/>
</dbReference>
<dbReference type="FunFam" id="3.30.420.100:FF:000001">
    <property type="entry name" value="50S ribosomal protein L18"/>
    <property type="match status" value="1"/>
</dbReference>
<dbReference type="PANTHER" id="PTHR12899">
    <property type="entry name" value="39S RIBOSOMAL PROTEIN L18, MITOCHONDRIAL"/>
    <property type="match status" value="1"/>
</dbReference>
<dbReference type="InterPro" id="IPR057268">
    <property type="entry name" value="Ribosomal_L18"/>
</dbReference>
<dbReference type="GO" id="GO:0005737">
    <property type="term" value="C:cytoplasm"/>
    <property type="evidence" value="ECO:0007669"/>
    <property type="project" value="UniProtKB-ARBA"/>
</dbReference>
<proteinExistence type="inferred from homology"/>
<evidence type="ECO:0000256" key="6">
    <source>
        <dbReference type="ARBA" id="ARBA00035303"/>
    </source>
</evidence>
<evidence type="ECO:0000313" key="7">
    <source>
        <dbReference type="EMBL" id="AKP94691.1"/>
    </source>
</evidence>
<protein>
    <recommendedName>
        <fullName evidence="6">Large ribosomal subunit protein uL18c</fullName>
    </recommendedName>
</protein>
<dbReference type="HAMAP" id="MF_01337_B">
    <property type="entry name" value="Ribosomal_uL18_B"/>
    <property type="match status" value="1"/>
</dbReference>
<keyword evidence="5" id="KW-0687">Ribonucleoprotein</keyword>
<dbReference type="GO" id="GO:0005840">
    <property type="term" value="C:ribosome"/>
    <property type="evidence" value="ECO:0007669"/>
    <property type="project" value="UniProtKB-KW"/>
</dbReference>
<dbReference type="NCBIfam" id="TIGR00060">
    <property type="entry name" value="L18_bact"/>
    <property type="match status" value="1"/>
</dbReference>
<dbReference type="PANTHER" id="PTHR12899:SF3">
    <property type="entry name" value="LARGE RIBOSOMAL SUBUNIT PROTEIN UL18M"/>
    <property type="match status" value="1"/>
</dbReference>
<sequence>MATKESVKKTRKRIRSKVKGTSECPRLAIFRSNTNIYAQVIDDVSGNTLVSCSTLDKEVKAKIASGRTCEASTLVGEVIAKRSIENKIDRVNFDRGGRLYHGRIKALADAARKEGLNF</sequence>
<dbReference type="GO" id="GO:0003735">
    <property type="term" value="F:structural constituent of ribosome"/>
    <property type="evidence" value="ECO:0007669"/>
    <property type="project" value="InterPro"/>
</dbReference>
<name>A0A0H4SM28_9CRYP</name>
<dbReference type="InterPro" id="IPR004389">
    <property type="entry name" value="Ribosomal_uL18_bac-type"/>
</dbReference>
<evidence type="ECO:0000256" key="3">
    <source>
        <dbReference type="ARBA" id="ARBA00022884"/>
    </source>
</evidence>
<keyword evidence="7" id="KW-0934">Plastid</keyword>
<evidence type="ECO:0000256" key="1">
    <source>
        <dbReference type="ARBA" id="ARBA00007116"/>
    </source>
</evidence>
<dbReference type="GO" id="GO:0006412">
    <property type="term" value="P:translation"/>
    <property type="evidence" value="ECO:0007669"/>
    <property type="project" value="InterPro"/>
</dbReference>
<dbReference type="CDD" id="cd00432">
    <property type="entry name" value="Ribosomal_L18_L5e"/>
    <property type="match status" value="1"/>
</dbReference>
<organism evidence="7">
    <name type="scientific">Teleaulax amphioxeia</name>
    <dbReference type="NCBI Taxonomy" id="77931"/>
    <lineage>
        <taxon>Eukaryota</taxon>
        <taxon>Cryptophyceae</taxon>
        <taxon>Pyrenomonadales</taxon>
        <taxon>Geminigeraceae</taxon>
        <taxon>Teleaulax</taxon>
    </lineage>
</organism>
<dbReference type="InterPro" id="IPR005484">
    <property type="entry name" value="Ribosomal_uL18_bac/plant/anim"/>
</dbReference>
<keyword evidence="4 7" id="KW-0689">Ribosomal protein</keyword>
<evidence type="ECO:0000256" key="5">
    <source>
        <dbReference type="ARBA" id="ARBA00023274"/>
    </source>
</evidence>
<dbReference type="Gene3D" id="3.30.420.100">
    <property type="match status" value="1"/>
</dbReference>
<dbReference type="GeneID" id="25077825"/>
<reference evidence="7" key="1">
    <citation type="journal article" date="2015" name="PLoS ONE">
        <title>The Plastid Genome of the Cryptomonad Teleaulax amphioxeia.</title>
        <authorList>
            <person name="Kim J.I."/>
            <person name="Yoon H.S."/>
            <person name="Yi G."/>
            <person name="Kim H.S."/>
            <person name="Yih W."/>
            <person name="Shin W."/>
        </authorList>
    </citation>
    <scope>NUCLEOTIDE SEQUENCE</scope>
    <source>
        <strain evidence="7">HACCP-CR01</strain>
    </source>
</reference>
<geneLocation type="plastid" evidence="7"/>
<evidence type="ECO:0000256" key="2">
    <source>
        <dbReference type="ARBA" id="ARBA00022730"/>
    </source>
</evidence>
<comment type="similarity">
    <text evidence="1">Belongs to the universal ribosomal protein uL18 family.</text>
</comment>
<dbReference type="RefSeq" id="YP_009159273.1">
    <property type="nucleotide sequence ID" value="NC_027589.1"/>
</dbReference>
<keyword evidence="2" id="KW-0699">rRNA-binding</keyword>